<dbReference type="InterPro" id="IPR036134">
    <property type="entry name" value="Crypto/Photolyase_FAD-like_sf"/>
</dbReference>
<dbReference type="SUPFAM" id="SSF52425">
    <property type="entry name" value="Cryptochrome/photolyase, N-terminal domain"/>
    <property type="match status" value="1"/>
</dbReference>
<dbReference type="Proteomes" id="UP000727993">
    <property type="component" value="Unassembled WGS sequence"/>
</dbReference>
<evidence type="ECO:0000256" key="3">
    <source>
        <dbReference type="ARBA" id="ARBA00014046"/>
    </source>
</evidence>
<sequence length="518" mass="56635">MVEGGTPQDRATGGGAPEHGMVDHGVVWFRKDLRLVDNPAWDAAVSKCRRITALFVVDPAIVEPAGPYRLAQLSAHLRALDEELASAGGQLWLRRGDPASVVPHVVGEVEAGALYANADAAPGSRRRDKRVHQALASTPAARHHRNEPVPFHTYWGTLVLPPLSVTTNDGGVSKVFTPFYKRWRDTPWDAWPERNPLAEDTPQVTRPPSQAAWGAGETMAIDDLPHAGDVPHHSGGSQAALGRLGAAVQRAPRYRDERDRPDLATTTELSADLHYGTLSPRRAASALGHATGGSDSEGPPADAVEGGAAIVRQLAWRDWYAHLLWAHPHLTDRAMRSEYDRLPWQNDPDEFDAWCQGRTGFPIVDAGMRQLAASGWMHNRVRMIVASFLVKDLLVDWRLGEAHFRRLLVDGDTTQNVGNWQWVAGTGPDAAPYFRVFNPTTQAEKFDPRGEFVRSWVPELAGLPPKWIHRPSEAPAGVLADAGVELGTTYPLPLIDHGDARERALAAYGQARGDTPSK</sequence>
<evidence type="ECO:0000313" key="14">
    <source>
        <dbReference type="Proteomes" id="UP000727993"/>
    </source>
</evidence>
<gene>
    <name evidence="13" type="ORF">IPN02_13845</name>
</gene>
<feature type="site" description="Electron transfer via tryptophanyl radical" evidence="9">
    <location>
        <position position="420"/>
    </location>
</feature>
<comment type="cofactor">
    <cofactor evidence="8">
        <name>FAD</name>
        <dbReference type="ChEBI" id="CHEBI:57692"/>
    </cofactor>
    <text evidence="8">Binds 1 FAD per subunit.</text>
</comment>
<organism evidence="13 14">
    <name type="scientific">Candidatus Neomicrothrix subdominans</name>
    <dbReference type="NCBI Taxonomy" id="2954438"/>
    <lineage>
        <taxon>Bacteria</taxon>
        <taxon>Bacillati</taxon>
        <taxon>Actinomycetota</taxon>
        <taxon>Acidimicrobiia</taxon>
        <taxon>Acidimicrobiales</taxon>
        <taxon>Microthrixaceae</taxon>
        <taxon>Candidatus Neomicrothrix</taxon>
    </lineage>
</organism>
<dbReference type="PANTHER" id="PTHR11455:SF9">
    <property type="entry name" value="CRYPTOCHROME CIRCADIAN CLOCK 5 ISOFORM X1"/>
    <property type="match status" value="1"/>
</dbReference>
<protein>
    <recommendedName>
        <fullName evidence="3">Deoxyribodipyrimidine photo-lyase</fullName>
        <ecNumber evidence="2">4.1.99.3</ecNumber>
    </recommendedName>
</protein>
<evidence type="ECO:0000256" key="1">
    <source>
        <dbReference type="ARBA" id="ARBA00001932"/>
    </source>
</evidence>
<proteinExistence type="inferred from homology"/>
<dbReference type="Gene3D" id="3.40.50.620">
    <property type="entry name" value="HUPs"/>
    <property type="match status" value="1"/>
</dbReference>
<dbReference type="InterPro" id="IPR018394">
    <property type="entry name" value="DNA_photolyase_1_CS_C"/>
</dbReference>
<dbReference type="EMBL" id="JADJZA010000007">
    <property type="protein sequence ID" value="MBK9297885.1"/>
    <property type="molecule type" value="Genomic_DNA"/>
</dbReference>
<comment type="similarity">
    <text evidence="10">Belongs to the DNA photolyase family.</text>
</comment>
<dbReference type="InterPro" id="IPR005101">
    <property type="entry name" value="Cryptochr/Photolyase_FAD-bd"/>
</dbReference>
<feature type="domain" description="Photolyase/cryptochrome alpha/beta" evidence="12">
    <location>
        <begin position="23"/>
        <end position="159"/>
    </location>
</feature>
<dbReference type="Pfam" id="PF00875">
    <property type="entry name" value="DNA_photolyase"/>
    <property type="match status" value="1"/>
</dbReference>
<feature type="site" description="Electron transfer via tryptophanyl radical" evidence="9">
    <location>
        <position position="397"/>
    </location>
</feature>
<evidence type="ECO:0000256" key="5">
    <source>
        <dbReference type="ARBA" id="ARBA00022827"/>
    </source>
</evidence>
<dbReference type="AlphaFoldDB" id="A0A936TGN2"/>
<dbReference type="PROSITE" id="PS00691">
    <property type="entry name" value="DNA_PHOTOLYASES_1_2"/>
    <property type="match status" value="1"/>
</dbReference>
<dbReference type="Gene3D" id="1.10.579.10">
    <property type="entry name" value="DNA Cyclobutane Dipyrimidine Photolyase, subunit A, domain 3"/>
    <property type="match status" value="1"/>
</dbReference>
<evidence type="ECO:0000256" key="9">
    <source>
        <dbReference type="PIRSR" id="PIRSR602081-2"/>
    </source>
</evidence>
<evidence type="ECO:0000256" key="4">
    <source>
        <dbReference type="ARBA" id="ARBA00022630"/>
    </source>
</evidence>
<keyword evidence="4 8" id="KW-0285">Flavoprotein</keyword>
<dbReference type="PANTHER" id="PTHR11455">
    <property type="entry name" value="CRYPTOCHROME"/>
    <property type="match status" value="1"/>
</dbReference>
<dbReference type="InterPro" id="IPR002081">
    <property type="entry name" value="Cryptochrome/DNA_photolyase_1"/>
</dbReference>
<feature type="region of interest" description="Disordered" evidence="11">
    <location>
        <begin position="192"/>
        <end position="211"/>
    </location>
</feature>
<dbReference type="PROSITE" id="PS51645">
    <property type="entry name" value="PHR_CRY_ALPHA_BETA"/>
    <property type="match status" value="1"/>
</dbReference>
<dbReference type="GO" id="GO:0003677">
    <property type="term" value="F:DNA binding"/>
    <property type="evidence" value="ECO:0007669"/>
    <property type="project" value="TreeGrafter"/>
</dbReference>
<dbReference type="PRINTS" id="PR00147">
    <property type="entry name" value="DNAPHOTLYASE"/>
</dbReference>
<evidence type="ECO:0000256" key="11">
    <source>
        <dbReference type="SAM" id="MobiDB-lite"/>
    </source>
</evidence>
<dbReference type="Pfam" id="PF03441">
    <property type="entry name" value="FAD_binding_7"/>
    <property type="match status" value="1"/>
</dbReference>
<dbReference type="GO" id="GO:0003904">
    <property type="term" value="F:deoxyribodipyrimidine photo-lyase activity"/>
    <property type="evidence" value="ECO:0007669"/>
    <property type="project" value="UniProtKB-EC"/>
</dbReference>
<evidence type="ECO:0000259" key="12">
    <source>
        <dbReference type="PROSITE" id="PS51645"/>
    </source>
</evidence>
<dbReference type="InterPro" id="IPR006050">
    <property type="entry name" value="DNA_photolyase_N"/>
</dbReference>
<evidence type="ECO:0000256" key="7">
    <source>
        <dbReference type="ARBA" id="ARBA00033999"/>
    </source>
</evidence>
<comment type="catalytic activity">
    <reaction evidence="7">
        <text>cyclobutadipyrimidine (in DNA) = 2 pyrimidine residues (in DNA).</text>
        <dbReference type="EC" id="4.1.99.3"/>
    </reaction>
</comment>
<dbReference type="InterPro" id="IPR014729">
    <property type="entry name" value="Rossmann-like_a/b/a_fold"/>
</dbReference>
<evidence type="ECO:0000256" key="8">
    <source>
        <dbReference type="PIRSR" id="PIRSR602081-1"/>
    </source>
</evidence>
<dbReference type="FunFam" id="1.10.579.10:FF:000003">
    <property type="entry name" value="Deoxyribodipyrimidine photo-lyase"/>
    <property type="match status" value="1"/>
</dbReference>
<keyword evidence="6 10" id="KW-0157">Chromophore</keyword>
<dbReference type="GO" id="GO:0071949">
    <property type="term" value="F:FAD binding"/>
    <property type="evidence" value="ECO:0007669"/>
    <property type="project" value="TreeGrafter"/>
</dbReference>
<feature type="region of interest" description="Disordered" evidence="11">
    <location>
        <begin position="222"/>
        <end position="275"/>
    </location>
</feature>
<feature type="binding site" evidence="8">
    <location>
        <begin position="266"/>
        <end position="270"/>
    </location>
    <ligand>
        <name>FAD</name>
        <dbReference type="ChEBI" id="CHEBI:57692"/>
    </ligand>
</feature>
<dbReference type="InterPro" id="IPR036155">
    <property type="entry name" value="Crypto/Photolyase_N_sf"/>
</dbReference>
<feature type="compositionally biased region" description="Basic and acidic residues" evidence="11">
    <location>
        <begin position="223"/>
        <end position="232"/>
    </location>
</feature>
<dbReference type="EC" id="4.1.99.3" evidence="2"/>
<evidence type="ECO:0000256" key="10">
    <source>
        <dbReference type="RuleBase" id="RU004182"/>
    </source>
</evidence>
<feature type="binding site" evidence="8">
    <location>
        <begin position="313"/>
        <end position="320"/>
    </location>
    <ligand>
        <name>FAD</name>
        <dbReference type="ChEBI" id="CHEBI:57692"/>
    </ligand>
</feature>
<dbReference type="SUPFAM" id="SSF48173">
    <property type="entry name" value="Cryptochrome/photolyase FAD-binding domain"/>
    <property type="match status" value="1"/>
</dbReference>
<feature type="binding site" evidence="8">
    <location>
        <position position="254"/>
    </location>
    <ligand>
        <name>FAD</name>
        <dbReference type="ChEBI" id="CHEBI:57692"/>
    </ligand>
</feature>
<comment type="caution">
    <text evidence="13">The sequence shown here is derived from an EMBL/GenBank/DDBJ whole genome shotgun (WGS) entry which is preliminary data.</text>
</comment>
<evidence type="ECO:0000313" key="13">
    <source>
        <dbReference type="EMBL" id="MBK9297885.1"/>
    </source>
</evidence>
<reference evidence="13 14" key="1">
    <citation type="submission" date="2020-10" db="EMBL/GenBank/DDBJ databases">
        <title>Connecting structure to function with the recovery of over 1000 high-quality activated sludge metagenome-assembled genomes encoding full-length rRNA genes using long-read sequencing.</title>
        <authorList>
            <person name="Singleton C.M."/>
            <person name="Petriglieri F."/>
            <person name="Kristensen J.M."/>
            <person name="Kirkegaard R.H."/>
            <person name="Michaelsen T.Y."/>
            <person name="Andersen M.H."/>
            <person name="Karst S.M."/>
            <person name="Dueholm M.S."/>
            <person name="Nielsen P.H."/>
            <person name="Albertsen M."/>
        </authorList>
    </citation>
    <scope>NUCLEOTIDE SEQUENCE [LARGE SCALE GENOMIC DNA]</scope>
    <source>
        <strain evidence="13">Lyne_18-Q3-R50-59_MAXAC.006</strain>
    </source>
</reference>
<dbReference type="GO" id="GO:0009416">
    <property type="term" value="P:response to light stimulus"/>
    <property type="evidence" value="ECO:0007669"/>
    <property type="project" value="TreeGrafter"/>
</dbReference>
<comment type="cofactor">
    <cofactor evidence="1">
        <name>(6R)-5,10-methylene-5,6,7,8-tetrahydrofolate</name>
        <dbReference type="ChEBI" id="CHEBI:15636"/>
    </cofactor>
</comment>
<accession>A0A936TGN2</accession>
<name>A0A936TGN2_9ACTN</name>
<evidence type="ECO:0000256" key="6">
    <source>
        <dbReference type="ARBA" id="ARBA00022991"/>
    </source>
</evidence>
<keyword evidence="5 8" id="KW-0274">FAD</keyword>
<dbReference type="GO" id="GO:0000719">
    <property type="term" value="P:photoreactive repair"/>
    <property type="evidence" value="ECO:0007669"/>
    <property type="project" value="UniProtKB-ARBA"/>
</dbReference>
<feature type="region of interest" description="Disordered" evidence="11">
    <location>
        <begin position="120"/>
        <end position="143"/>
    </location>
</feature>
<evidence type="ECO:0000256" key="2">
    <source>
        <dbReference type="ARBA" id="ARBA00013149"/>
    </source>
</evidence>
<dbReference type="PROSITE" id="PS00394">
    <property type="entry name" value="DNA_PHOTOLYASES_1_1"/>
    <property type="match status" value="1"/>
</dbReference>
<feature type="site" description="Electron transfer via tryptophanyl radical" evidence="9">
    <location>
        <position position="344"/>
    </location>
</feature>
<feature type="binding site" evidence="8">
    <location>
        <begin position="410"/>
        <end position="412"/>
    </location>
    <ligand>
        <name>FAD</name>
        <dbReference type="ChEBI" id="CHEBI:57692"/>
    </ligand>
</feature>
<feature type="compositionally biased region" description="Basic and acidic residues" evidence="11">
    <location>
        <begin position="253"/>
        <end position="262"/>
    </location>
</feature>
<dbReference type="Gene3D" id="1.25.40.80">
    <property type="match status" value="1"/>
</dbReference>